<keyword evidence="3" id="KW-1185">Reference proteome</keyword>
<name>A0A8J2JWT4_9HEXA</name>
<evidence type="ECO:0000256" key="1">
    <source>
        <dbReference type="SAM" id="SignalP"/>
    </source>
</evidence>
<feature type="signal peptide" evidence="1">
    <location>
        <begin position="1"/>
        <end position="27"/>
    </location>
</feature>
<feature type="non-terminal residue" evidence="2">
    <location>
        <position position="1"/>
    </location>
</feature>
<comment type="caution">
    <text evidence="2">The sequence shown here is derived from an EMBL/GenBank/DDBJ whole genome shotgun (WGS) entry which is preliminary data.</text>
</comment>
<organism evidence="2 3">
    <name type="scientific">Allacma fusca</name>
    <dbReference type="NCBI Taxonomy" id="39272"/>
    <lineage>
        <taxon>Eukaryota</taxon>
        <taxon>Metazoa</taxon>
        <taxon>Ecdysozoa</taxon>
        <taxon>Arthropoda</taxon>
        <taxon>Hexapoda</taxon>
        <taxon>Collembola</taxon>
        <taxon>Symphypleona</taxon>
        <taxon>Sminthuridae</taxon>
        <taxon>Allacma</taxon>
    </lineage>
</organism>
<reference evidence="2" key="1">
    <citation type="submission" date="2021-06" db="EMBL/GenBank/DDBJ databases">
        <authorList>
            <person name="Hodson N. C."/>
            <person name="Mongue J. A."/>
            <person name="Jaron S. K."/>
        </authorList>
    </citation>
    <scope>NUCLEOTIDE SEQUENCE</scope>
</reference>
<accession>A0A8J2JWT4</accession>
<dbReference type="AlphaFoldDB" id="A0A8J2JWT4"/>
<evidence type="ECO:0000313" key="2">
    <source>
        <dbReference type="EMBL" id="CAG7728295.1"/>
    </source>
</evidence>
<gene>
    <name evidence="2" type="ORF">AFUS01_LOCUS17085</name>
</gene>
<feature type="chain" id="PRO_5035188214" evidence="1">
    <location>
        <begin position="28"/>
        <end position="55"/>
    </location>
</feature>
<sequence>VAASAVAELALWLVVGFVPSSPGPCHWVPPGRMALFEALRPRYGGVCALPDPYAS</sequence>
<dbReference type="EMBL" id="CAJVCH010161484">
    <property type="protein sequence ID" value="CAG7728295.1"/>
    <property type="molecule type" value="Genomic_DNA"/>
</dbReference>
<keyword evidence="1" id="KW-0732">Signal</keyword>
<protein>
    <submittedName>
        <fullName evidence="2">Uncharacterized protein</fullName>
    </submittedName>
</protein>
<proteinExistence type="predicted"/>
<evidence type="ECO:0000313" key="3">
    <source>
        <dbReference type="Proteomes" id="UP000708208"/>
    </source>
</evidence>
<dbReference type="Proteomes" id="UP000708208">
    <property type="component" value="Unassembled WGS sequence"/>
</dbReference>